<dbReference type="EMBL" id="CM023484">
    <property type="protein sequence ID" value="KAH6933230.1"/>
    <property type="molecule type" value="Genomic_DNA"/>
</dbReference>
<accession>A0ACB7SF88</accession>
<sequence length="246" mass="27514">MFPTIFQVPQEEEDASEFCECFFAPVRDLLNTSRDTNNPVGQLKTTLQMARALTEFNGEDKHVLTARANNHWLEVENTNDSPLNATMIFQYTEIKQCDHCLVTTAESQATSILRLPTTLGTLSDCLVQKLLDHFFHKTHEDSDDSTLMSPCAIPGHRKKTRRVILSKNASTIVVKTMCSVFDPKQRDVVKLKNIVANSDEISLPLRFDEHQIYSLRSIVLHAGMDTTYLIPSTAGVAGGTASTMPR</sequence>
<gene>
    <name evidence="1" type="ORF">HPB50_013739</name>
</gene>
<evidence type="ECO:0000313" key="1">
    <source>
        <dbReference type="EMBL" id="KAH6933230.1"/>
    </source>
</evidence>
<name>A0ACB7SF88_HYAAI</name>
<proteinExistence type="predicted"/>
<comment type="caution">
    <text evidence="1">The sequence shown here is derived from an EMBL/GenBank/DDBJ whole genome shotgun (WGS) entry which is preliminary data.</text>
</comment>
<protein>
    <submittedName>
        <fullName evidence="1">Uncharacterized protein</fullName>
    </submittedName>
</protein>
<keyword evidence="2" id="KW-1185">Reference proteome</keyword>
<evidence type="ECO:0000313" key="2">
    <source>
        <dbReference type="Proteomes" id="UP000821845"/>
    </source>
</evidence>
<reference evidence="1" key="1">
    <citation type="submission" date="2020-05" db="EMBL/GenBank/DDBJ databases">
        <title>Large-scale comparative analyses of tick genomes elucidate their genetic diversity and vector capacities.</title>
        <authorList>
            <person name="Jia N."/>
            <person name="Wang J."/>
            <person name="Shi W."/>
            <person name="Du L."/>
            <person name="Sun Y."/>
            <person name="Zhan W."/>
            <person name="Jiang J."/>
            <person name="Wang Q."/>
            <person name="Zhang B."/>
            <person name="Ji P."/>
            <person name="Sakyi L.B."/>
            <person name="Cui X."/>
            <person name="Yuan T."/>
            <person name="Jiang B."/>
            <person name="Yang W."/>
            <person name="Lam T.T.-Y."/>
            <person name="Chang Q."/>
            <person name="Ding S."/>
            <person name="Wang X."/>
            <person name="Zhu J."/>
            <person name="Ruan X."/>
            <person name="Zhao L."/>
            <person name="Wei J."/>
            <person name="Que T."/>
            <person name="Du C."/>
            <person name="Cheng J."/>
            <person name="Dai P."/>
            <person name="Han X."/>
            <person name="Huang E."/>
            <person name="Gao Y."/>
            <person name="Liu J."/>
            <person name="Shao H."/>
            <person name="Ye R."/>
            <person name="Li L."/>
            <person name="Wei W."/>
            <person name="Wang X."/>
            <person name="Wang C."/>
            <person name="Yang T."/>
            <person name="Huo Q."/>
            <person name="Li W."/>
            <person name="Guo W."/>
            <person name="Chen H."/>
            <person name="Zhou L."/>
            <person name="Ni X."/>
            <person name="Tian J."/>
            <person name="Zhou Y."/>
            <person name="Sheng Y."/>
            <person name="Liu T."/>
            <person name="Pan Y."/>
            <person name="Xia L."/>
            <person name="Li J."/>
            <person name="Zhao F."/>
            <person name="Cao W."/>
        </authorList>
    </citation>
    <scope>NUCLEOTIDE SEQUENCE</scope>
    <source>
        <strain evidence="1">Hyas-2018</strain>
    </source>
</reference>
<dbReference type="Proteomes" id="UP000821845">
    <property type="component" value="Chromosome 4"/>
</dbReference>
<organism evidence="1 2">
    <name type="scientific">Hyalomma asiaticum</name>
    <name type="common">Tick</name>
    <dbReference type="NCBI Taxonomy" id="266040"/>
    <lineage>
        <taxon>Eukaryota</taxon>
        <taxon>Metazoa</taxon>
        <taxon>Ecdysozoa</taxon>
        <taxon>Arthropoda</taxon>
        <taxon>Chelicerata</taxon>
        <taxon>Arachnida</taxon>
        <taxon>Acari</taxon>
        <taxon>Parasitiformes</taxon>
        <taxon>Ixodida</taxon>
        <taxon>Ixodoidea</taxon>
        <taxon>Ixodidae</taxon>
        <taxon>Hyalomminae</taxon>
        <taxon>Hyalomma</taxon>
    </lineage>
</organism>